<sequence length="622" mass="68713">MIKPQEIYAEQLGMLGYGFPLWQADPFTEPPLDICDVGYISDQGAWAKLFNGAKPADDPSNPHGHPKRCSPADVGRVESSRRSAVRPIYSHSVNSIGANVDISNGIIPTSGTLDFECTRSRGAVLLMGEDAVGRDIRNKHRFTRLICENYQEWIAFANDPDTHGAKIDLKDLILVTGYDRTSAWAAAVFTRKHSRYSFGFQTAQAMIGQGGVSFWGSWERCQSPYLNWGASTKVLKSLQNESNDIMNVHDQDDFQPDNIQPTELLEDSDRRNQCVFLRGYRVAERNTFFSRLKRPQRFNGFDYFSVKEGSSNVGGLSPRSPDGPASSTSNCQEDVNAGSSNTNNHQAHDPVSSTSAPGFTHSSASKILATAGPYTDSEEFTDTNDSSELEPELETICSPWESLMEYILQKSDAALALIHDDDLKFTLNQGSADFDDYDQVLQELRPKVYILDTVGMLEPTFISYRSSQSVASFEQEIEGLHMQSHVAQVNVEITTETRASRTEQQVITTPSILSVRSTSSCAVEVAQSTRYTNSNRLPGPGKLFPELFPSKSGDRVFQSTQTGKIQKETAPPILLGRSDALSVATALFEKSILTLTRGFTRMIGHLPVVFLVAVLDLQPKAI</sequence>
<evidence type="ECO:0000313" key="2">
    <source>
        <dbReference type="EMBL" id="KIJ34253.1"/>
    </source>
</evidence>
<dbReference type="HOGENOM" id="CLU_439512_0_0_1"/>
<evidence type="ECO:0000313" key="3">
    <source>
        <dbReference type="Proteomes" id="UP000054279"/>
    </source>
</evidence>
<feature type="compositionally biased region" description="Acidic residues" evidence="1">
    <location>
        <begin position="376"/>
        <end position="391"/>
    </location>
</feature>
<protein>
    <submittedName>
        <fullName evidence="2">Uncharacterized protein</fullName>
    </submittedName>
</protein>
<dbReference type="EMBL" id="KN837202">
    <property type="protein sequence ID" value="KIJ34253.1"/>
    <property type="molecule type" value="Genomic_DNA"/>
</dbReference>
<evidence type="ECO:0000256" key="1">
    <source>
        <dbReference type="SAM" id="MobiDB-lite"/>
    </source>
</evidence>
<dbReference type="AlphaFoldDB" id="A0A0C9TV58"/>
<gene>
    <name evidence="2" type="ORF">M422DRAFT_263753</name>
</gene>
<dbReference type="Proteomes" id="UP000054279">
    <property type="component" value="Unassembled WGS sequence"/>
</dbReference>
<feature type="region of interest" description="Disordered" evidence="1">
    <location>
        <begin position="310"/>
        <end position="359"/>
    </location>
</feature>
<feature type="compositionally biased region" description="Polar residues" evidence="1">
    <location>
        <begin position="325"/>
        <end position="359"/>
    </location>
</feature>
<organism evidence="2 3">
    <name type="scientific">Sphaerobolus stellatus (strain SS14)</name>
    <dbReference type="NCBI Taxonomy" id="990650"/>
    <lineage>
        <taxon>Eukaryota</taxon>
        <taxon>Fungi</taxon>
        <taxon>Dikarya</taxon>
        <taxon>Basidiomycota</taxon>
        <taxon>Agaricomycotina</taxon>
        <taxon>Agaricomycetes</taxon>
        <taxon>Phallomycetidae</taxon>
        <taxon>Geastrales</taxon>
        <taxon>Sphaerobolaceae</taxon>
        <taxon>Sphaerobolus</taxon>
    </lineage>
</organism>
<keyword evidence="3" id="KW-1185">Reference proteome</keyword>
<name>A0A0C9TV58_SPHS4</name>
<feature type="region of interest" description="Disordered" evidence="1">
    <location>
        <begin position="51"/>
        <end position="83"/>
    </location>
</feature>
<dbReference type="OrthoDB" id="3222453at2759"/>
<reference evidence="2 3" key="1">
    <citation type="submission" date="2014-06" db="EMBL/GenBank/DDBJ databases">
        <title>Evolutionary Origins and Diversification of the Mycorrhizal Mutualists.</title>
        <authorList>
            <consortium name="DOE Joint Genome Institute"/>
            <consortium name="Mycorrhizal Genomics Consortium"/>
            <person name="Kohler A."/>
            <person name="Kuo A."/>
            <person name="Nagy L.G."/>
            <person name="Floudas D."/>
            <person name="Copeland A."/>
            <person name="Barry K.W."/>
            <person name="Cichocki N."/>
            <person name="Veneault-Fourrey C."/>
            <person name="LaButti K."/>
            <person name="Lindquist E.A."/>
            <person name="Lipzen A."/>
            <person name="Lundell T."/>
            <person name="Morin E."/>
            <person name="Murat C."/>
            <person name="Riley R."/>
            <person name="Ohm R."/>
            <person name="Sun H."/>
            <person name="Tunlid A."/>
            <person name="Henrissat B."/>
            <person name="Grigoriev I.V."/>
            <person name="Hibbett D.S."/>
            <person name="Martin F."/>
        </authorList>
    </citation>
    <scope>NUCLEOTIDE SEQUENCE [LARGE SCALE GENOMIC DNA]</scope>
    <source>
        <strain evidence="2 3">SS14</strain>
    </source>
</reference>
<feature type="region of interest" description="Disordered" evidence="1">
    <location>
        <begin position="372"/>
        <end position="391"/>
    </location>
</feature>
<proteinExistence type="predicted"/>
<accession>A0A0C9TV58</accession>